<dbReference type="InterPro" id="IPR024331">
    <property type="entry name" value="DUF3859"/>
</dbReference>
<reference evidence="2 3" key="1">
    <citation type="submission" date="2024-02" db="EMBL/GenBank/DDBJ databases">
        <title>Bacteria isolated from the canopy kelp, Nereocystis luetkeana.</title>
        <authorList>
            <person name="Pfister C.A."/>
            <person name="Younker I.T."/>
            <person name="Light S.H."/>
        </authorList>
    </citation>
    <scope>NUCLEOTIDE SEQUENCE [LARGE SCALE GENOMIC DNA]</scope>
    <source>
        <strain evidence="2 3">TI.2.07</strain>
    </source>
</reference>
<organism evidence="2 3">
    <name type="scientific">Psychromonas arctica</name>
    <dbReference type="NCBI Taxonomy" id="168275"/>
    <lineage>
        <taxon>Bacteria</taxon>
        <taxon>Pseudomonadati</taxon>
        <taxon>Pseudomonadota</taxon>
        <taxon>Gammaproteobacteria</taxon>
        <taxon>Alteromonadales</taxon>
        <taxon>Psychromonadaceae</taxon>
        <taxon>Psychromonas</taxon>
    </lineage>
</organism>
<dbReference type="Gene3D" id="2.60.40.2390">
    <property type="match status" value="1"/>
</dbReference>
<accession>A0ABU9HAD7</accession>
<dbReference type="Proteomes" id="UP001366060">
    <property type="component" value="Unassembled WGS sequence"/>
</dbReference>
<feature type="domain" description="DUF3859" evidence="1">
    <location>
        <begin position="4"/>
        <end position="126"/>
    </location>
</feature>
<evidence type="ECO:0000259" key="1">
    <source>
        <dbReference type="Pfam" id="PF12975"/>
    </source>
</evidence>
<proteinExistence type="predicted"/>
<evidence type="ECO:0000313" key="3">
    <source>
        <dbReference type="Proteomes" id="UP001366060"/>
    </source>
</evidence>
<evidence type="ECO:0000313" key="2">
    <source>
        <dbReference type="EMBL" id="MEL0658842.1"/>
    </source>
</evidence>
<protein>
    <submittedName>
        <fullName evidence="2">DUF3859 domain-containing protein</fullName>
    </submittedName>
</protein>
<dbReference type="EMBL" id="JBAKBA010000012">
    <property type="protein sequence ID" value="MEL0658842.1"/>
    <property type="molecule type" value="Genomic_DNA"/>
</dbReference>
<comment type="caution">
    <text evidence="2">The sequence shown here is derived from an EMBL/GenBank/DDBJ whole genome shotgun (WGS) entry which is preliminary data.</text>
</comment>
<dbReference type="RefSeq" id="WP_341627471.1">
    <property type="nucleotide sequence ID" value="NZ_JBAKBA010000012.1"/>
</dbReference>
<keyword evidence="3" id="KW-1185">Reference proteome</keyword>
<name>A0ABU9HAD7_9GAMM</name>
<sequence length="142" mass="16183">MAKKKPEVKIQTYGIHSKWDSKSKALPKILTFTTDIPAEIDIEFGFIVNVKNARGKKVFYCINHPNIHNKSGEPCDAFTGEVHITNNDWSFYLGDTIWSPIEDKCGPWHMTIELDATVIADKTFKVFSSESNTPVKQRFAYL</sequence>
<gene>
    <name evidence="2" type="ORF">V6255_06765</name>
</gene>
<dbReference type="Pfam" id="PF12975">
    <property type="entry name" value="DUF3859"/>
    <property type="match status" value="1"/>
</dbReference>